<dbReference type="PRINTS" id="PR00385">
    <property type="entry name" value="P450"/>
</dbReference>
<keyword evidence="10" id="KW-1133">Transmembrane helix</keyword>
<evidence type="ECO:0000256" key="8">
    <source>
        <dbReference type="ARBA" id="ARBA00023033"/>
    </source>
</evidence>
<gene>
    <name evidence="11" type="ORF">DSL72_003608</name>
</gene>
<keyword evidence="10" id="KW-0812">Transmembrane</keyword>
<dbReference type="SUPFAM" id="SSF48264">
    <property type="entry name" value="Cytochrome P450"/>
    <property type="match status" value="1"/>
</dbReference>
<dbReference type="OrthoDB" id="10029320at2759"/>
<feature type="binding site" description="axial binding residue" evidence="9">
    <location>
        <position position="482"/>
    </location>
    <ligand>
        <name>heme</name>
        <dbReference type="ChEBI" id="CHEBI:30413"/>
    </ligand>
    <ligandPart>
        <name>Fe</name>
        <dbReference type="ChEBI" id="CHEBI:18248"/>
    </ligandPart>
</feature>
<dbReference type="GO" id="GO:0020037">
    <property type="term" value="F:heme binding"/>
    <property type="evidence" value="ECO:0007669"/>
    <property type="project" value="InterPro"/>
</dbReference>
<dbReference type="EMBL" id="CP063405">
    <property type="protein sequence ID" value="QSZ29098.1"/>
    <property type="molecule type" value="Genomic_DNA"/>
</dbReference>
<dbReference type="PRINTS" id="PR00463">
    <property type="entry name" value="EP450I"/>
</dbReference>
<keyword evidence="5" id="KW-0560">Oxidoreductase</keyword>
<organism evidence="11 12">
    <name type="scientific">Monilinia vaccinii-corymbosi</name>
    <dbReference type="NCBI Taxonomy" id="61207"/>
    <lineage>
        <taxon>Eukaryota</taxon>
        <taxon>Fungi</taxon>
        <taxon>Dikarya</taxon>
        <taxon>Ascomycota</taxon>
        <taxon>Pezizomycotina</taxon>
        <taxon>Leotiomycetes</taxon>
        <taxon>Helotiales</taxon>
        <taxon>Sclerotiniaceae</taxon>
        <taxon>Monilinia</taxon>
    </lineage>
</organism>
<keyword evidence="12" id="KW-1185">Reference proteome</keyword>
<evidence type="ECO:0000256" key="1">
    <source>
        <dbReference type="ARBA" id="ARBA00001971"/>
    </source>
</evidence>
<evidence type="ECO:0000256" key="3">
    <source>
        <dbReference type="ARBA" id="ARBA00022617"/>
    </source>
</evidence>
<keyword evidence="4 9" id="KW-0479">Metal-binding</keyword>
<dbReference type="CDD" id="cd11051">
    <property type="entry name" value="CYP59-like"/>
    <property type="match status" value="1"/>
</dbReference>
<comment type="pathway">
    <text evidence="2">Secondary metabolite biosynthesis.</text>
</comment>
<evidence type="ECO:0000313" key="12">
    <source>
        <dbReference type="Proteomes" id="UP000672032"/>
    </source>
</evidence>
<evidence type="ECO:0000256" key="2">
    <source>
        <dbReference type="ARBA" id="ARBA00005179"/>
    </source>
</evidence>
<feature type="transmembrane region" description="Helical" evidence="10">
    <location>
        <begin position="12"/>
        <end position="29"/>
    </location>
</feature>
<keyword evidence="10" id="KW-0472">Membrane</keyword>
<evidence type="ECO:0000256" key="10">
    <source>
        <dbReference type="SAM" id="Phobius"/>
    </source>
</evidence>
<dbReference type="Pfam" id="PF00067">
    <property type="entry name" value="p450"/>
    <property type="match status" value="1"/>
</dbReference>
<dbReference type="PANTHER" id="PTHR24305:SF107">
    <property type="entry name" value="P450, PUTATIVE (EUROFUNG)-RELATED"/>
    <property type="match status" value="1"/>
</dbReference>
<keyword evidence="6 9" id="KW-0408">Iron</keyword>
<evidence type="ECO:0000256" key="4">
    <source>
        <dbReference type="ARBA" id="ARBA00022723"/>
    </source>
</evidence>
<evidence type="ECO:0000256" key="7">
    <source>
        <dbReference type="ARBA" id="ARBA00023026"/>
    </source>
</evidence>
<comment type="cofactor">
    <cofactor evidence="1 9">
        <name>heme</name>
        <dbReference type="ChEBI" id="CHEBI:30413"/>
    </cofactor>
</comment>
<dbReference type="GO" id="GO:0016705">
    <property type="term" value="F:oxidoreductase activity, acting on paired donors, with incorporation or reduction of molecular oxygen"/>
    <property type="evidence" value="ECO:0007669"/>
    <property type="project" value="InterPro"/>
</dbReference>
<name>A0A8A3P671_9HELO</name>
<evidence type="ECO:0000313" key="11">
    <source>
        <dbReference type="EMBL" id="QSZ29098.1"/>
    </source>
</evidence>
<evidence type="ECO:0000256" key="5">
    <source>
        <dbReference type="ARBA" id="ARBA00023002"/>
    </source>
</evidence>
<dbReference type="InterPro" id="IPR002401">
    <property type="entry name" value="Cyt_P450_E_grp-I"/>
</dbReference>
<reference evidence="11" key="1">
    <citation type="submission" date="2020-10" db="EMBL/GenBank/DDBJ databases">
        <title>Genome Sequence of Monilinia vaccinii-corymbosi Sheds Light on Mummy Berry Disease Infection of Blueberry and Mating Type.</title>
        <authorList>
            <person name="Yow A.G."/>
            <person name="Zhang Y."/>
            <person name="Bansal K."/>
            <person name="Eacker S.M."/>
            <person name="Sullivan S."/>
            <person name="Liachko I."/>
            <person name="Cubeta M.A."/>
            <person name="Rollins J.A."/>
            <person name="Ashrafi H."/>
        </authorList>
    </citation>
    <scope>NUCLEOTIDE SEQUENCE</scope>
    <source>
        <strain evidence="11">RL-1</strain>
    </source>
</reference>
<evidence type="ECO:0000256" key="6">
    <source>
        <dbReference type="ARBA" id="ARBA00023004"/>
    </source>
</evidence>
<dbReference type="AlphaFoldDB" id="A0A8A3P671"/>
<evidence type="ECO:0000256" key="9">
    <source>
        <dbReference type="PIRSR" id="PIRSR602401-1"/>
    </source>
</evidence>
<sequence length="555" mass="63164">MESYSEFFKTRPIAIAVGTVLASYLALFFKKLYHARMLAINLKRKGFPLAPNHNFFFGHLLYLKTLSDKLPPGAHYQYMFGDVAREHFLDGSAFYLDLWPMSGLFLTIISPTAAITVTQTNPGLSMERPHLLDRFFIPIAGGANLFDLGENEWKPWRAIFVKGFSSEHILSLVLGIVKEIMVYKETLKDLARKGAMFQLDTTTLRFTMDLTGRKILNVELGAQRGYNVLADCMLSQIRWHQPGEEVNPFGFFNIARRYMHWSNSRQMNRYLGQELDRKYEEYKENLGAPRSRSVIDLVLQAYLSEDATAKPDKLDAAFRAFAILQIRLFVFVGHDSTSSTICYCMHLLSQNPKVLTQLRAEHDSVLGTDLDKVPSTLAGNPQLSNSLLYTTAVIKEVLRLFAPAGSSRQGKPGECIVDDLGNVCPADQAMVWMVHVEMHRAPKYVMGSPRRILPQRWLVDSSHELYPMRGAWRPVEHGPRNCMAQALVMTELRVILACLVREFDFKAAYDELDRINPRKGIMTYRGERADQIEEGAAHPVDHYPCRVFLRDGSKL</sequence>
<dbReference type="InterPro" id="IPR036396">
    <property type="entry name" value="Cyt_P450_sf"/>
</dbReference>
<dbReference type="PANTHER" id="PTHR24305">
    <property type="entry name" value="CYTOCHROME P450"/>
    <property type="match status" value="1"/>
</dbReference>
<keyword evidence="8" id="KW-0503">Monooxygenase</keyword>
<dbReference type="InterPro" id="IPR001128">
    <property type="entry name" value="Cyt_P450"/>
</dbReference>
<accession>A0A8A3P671</accession>
<keyword evidence="3 9" id="KW-0349">Heme</keyword>
<keyword evidence="7" id="KW-0843">Virulence</keyword>
<dbReference type="GO" id="GO:0004497">
    <property type="term" value="F:monooxygenase activity"/>
    <property type="evidence" value="ECO:0007669"/>
    <property type="project" value="UniProtKB-KW"/>
</dbReference>
<proteinExistence type="predicted"/>
<dbReference type="Proteomes" id="UP000672032">
    <property type="component" value="Chromosome 1"/>
</dbReference>
<protein>
    <submittedName>
        <fullName evidence="11">Uncharacterized protein</fullName>
    </submittedName>
</protein>
<dbReference type="Gene3D" id="1.10.630.10">
    <property type="entry name" value="Cytochrome P450"/>
    <property type="match status" value="1"/>
</dbReference>
<dbReference type="InterPro" id="IPR050121">
    <property type="entry name" value="Cytochrome_P450_monoxygenase"/>
</dbReference>
<dbReference type="GO" id="GO:0005506">
    <property type="term" value="F:iron ion binding"/>
    <property type="evidence" value="ECO:0007669"/>
    <property type="project" value="InterPro"/>
</dbReference>